<dbReference type="Proteomes" id="UP000215539">
    <property type="component" value="Chromosome 1"/>
</dbReference>
<dbReference type="EMBL" id="LT906449">
    <property type="protein sequence ID" value="SNV03611.1"/>
    <property type="molecule type" value="Genomic_DNA"/>
</dbReference>
<gene>
    <name evidence="1" type="ORF">AXF12_07055</name>
    <name evidence="2" type="ORF">SAMEA44541418_00289</name>
</gene>
<evidence type="ECO:0000313" key="4">
    <source>
        <dbReference type="Proteomes" id="UP000215539"/>
    </source>
</evidence>
<dbReference type="EMBL" id="CP014227">
    <property type="protein sequence ID" value="AMD85289.1"/>
    <property type="molecule type" value="Genomic_DNA"/>
</dbReference>
<evidence type="ECO:0000313" key="1">
    <source>
        <dbReference type="EMBL" id="AMD85289.1"/>
    </source>
</evidence>
<reference evidence="1 3" key="1">
    <citation type="submission" date="2016-02" db="EMBL/GenBank/DDBJ databases">
        <authorList>
            <person name="Holder M.E."/>
            <person name="Ajami N.J."/>
            <person name="Petrosino J.F."/>
        </authorList>
    </citation>
    <scope>NUCLEOTIDE SEQUENCE [LARGE SCALE GENOMIC DNA]</scope>
    <source>
        <strain evidence="1 3">CCUG 32990</strain>
    </source>
</reference>
<accession>A0AAX2GYZ5</accession>
<evidence type="ECO:0008006" key="5">
    <source>
        <dbReference type="Google" id="ProtNLM"/>
    </source>
</evidence>
<keyword evidence="3" id="KW-1185">Reference proteome</keyword>
<dbReference type="Proteomes" id="UP000065822">
    <property type="component" value="Chromosome"/>
</dbReference>
<dbReference type="AlphaFoldDB" id="A0AAX2GYZ5"/>
<protein>
    <recommendedName>
        <fullName evidence="5">Lipoprotein</fullName>
    </recommendedName>
</protein>
<sequence length="302" mass="34116">MKNIVKIFSIVLISLFAVSCHKDDDVKNPIEPKPIDPPQKPGDNEQVLDWSKFQWSKVELRFTKGHSHGYFHGNPEYPGVKYLNSVHKFIFENKDGKLVADANNPKALPWIGDSSSKGESLSGLEIIFYDKDGKRVNSFLSTGDAPNHYQFFFTGNGFTDVKGATITVTQAEVFGYTYRDTDPEDKYFKKSISDNVLTSKLRAEHIGLKGYFSIKKPYVHFNLNIVLSYFKTKPSDLVYNTDAKDKQLIHITIPVHIYTDVTNEDSAVEDGAKEFGVPKEVIEKEQDTILKSDIGESSTLFI</sequence>
<dbReference type="PROSITE" id="PS51257">
    <property type="entry name" value="PROKAR_LIPOPROTEIN"/>
    <property type="match status" value="1"/>
</dbReference>
<reference evidence="2 4" key="2">
    <citation type="submission" date="2017-06" db="EMBL/GenBank/DDBJ databases">
        <authorList>
            <consortium name="Pathogen Informatics"/>
        </authorList>
    </citation>
    <scope>NUCLEOTIDE SEQUENCE [LARGE SCALE GENOMIC DNA]</scope>
    <source>
        <strain evidence="2 4">NCTC12947</strain>
    </source>
</reference>
<organism evidence="2 4">
    <name type="scientific">Capnocytophaga haemolytica</name>
    <dbReference type="NCBI Taxonomy" id="45243"/>
    <lineage>
        <taxon>Bacteria</taxon>
        <taxon>Pseudomonadati</taxon>
        <taxon>Bacteroidota</taxon>
        <taxon>Flavobacteriia</taxon>
        <taxon>Flavobacteriales</taxon>
        <taxon>Flavobacteriaceae</taxon>
        <taxon>Capnocytophaga</taxon>
    </lineage>
</organism>
<evidence type="ECO:0000313" key="2">
    <source>
        <dbReference type="EMBL" id="SNV03611.1"/>
    </source>
</evidence>
<name>A0AAX2GYZ5_9FLAO</name>
<dbReference type="RefSeq" id="WP_066429618.1">
    <property type="nucleotide sequence ID" value="NZ_CP014227.1"/>
</dbReference>
<proteinExistence type="predicted"/>
<evidence type="ECO:0000313" key="3">
    <source>
        <dbReference type="Proteomes" id="UP000065822"/>
    </source>
</evidence>
<dbReference type="KEGG" id="chg:AXF12_07055"/>